<gene>
    <name evidence="1" type="ORF">HNP84_009634</name>
</gene>
<name>A0A840PQ50_9ACTN</name>
<reference evidence="1 2" key="1">
    <citation type="submission" date="2020-08" db="EMBL/GenBank/DDBJ databases">
        <title>Genomic Encyclopedia of Type Strains, Phase IV (KMG-IV): sequencing the most valuable type-strain genomes for metagenomic binning, comparative biology and taxonomic classification.</title>
        <authorList>
            <person name="Goeker M."/>
        </authorList>
    </citation>
    <scope>NUCLEOTIDE SEQUENCE [LARGE SCALE GENOMIC DNA]</scope>
    <source>
        <strain evidence="1 2">DSM 45615</strain>
    </source>
</reference>
<proteinExistence type="predicted"/>
<keyword evidence="2" id="KW-1185">Reference proteome</keyword>
<protein>
    <submittedName>
        <fullName evidence="1">Uncharacterized protein</fullName>
    </submittedName>
</protein>
<sequence length="76" mass="8745">MNGTSYHVRFWEIRANKSATSPGKAISYTVRWTVAGRERSKTYAKSAQAKNWLSDLRQAAKDGSRSISRRAFRYRC</sequence>
<dbReference type="EMBL" id="JACHGN010000034">
    <property type="protein sequence ID" value="MBB5139870.1"/>
    <property type="molecule type" value="Genomic_DNA"/>
</dbReference>
<evidence type="ECO:0000313" key="2">
    <source>
        <dbReference type="Proteomes" id="UP000578449"/>
    </source>
</evidence>
<organism evidence="1 2">
    <name type="scientific">Thermocatellispora tengchongensis</name>
    <dbReference type="NCBI Taxonomy" id="1073253"/>
    <lineage>
        <taxon>Bacteria</taxon>
        <taxon>Bacillati</taxon>
        <taxon>Actinomycetota</taxon>
        <taxon>Actinomycetes</taxon>
        <taxon>Streptosporangiales</taxon>
        <taxon>Streptosporangiaceae</taxon>
        <taxon>Thermocatellispora</taxon>
    </lineage>
</organism>
<evidence type="ECO:0000313" key="1">
    <source>
        <dbReference type="EMBL" id="MBB5139870.1"/>
    </source>
</evidence>
<dbReference type="Proteomes" id="UP000578449">
    <property type="component" value="Unassembled WGS sequence"/>
</dbReference>
<accession>A0A840PQ50</accession>
<comment type="caution">
    <text evidence="1">The sequence shown here is derived from an EMBL/GenBank/DDBJ whole genome shotgun (WGS) entry which is preliminary data.</text>
</comment>
<dbReference type="AlphaFoldDB" id="A0A840PQ50"/>